<evidence type="ECO:0000256" key="1">
    <source>
        <dbReference type="SAM" id="MobiDB-lite"/>
    </source>
</evidence>
<gene>
    <name evidence="2" type="ORF">KQ657_003360</name>
</gene>
<dbReference type="Proteomes" id="UP000790833">
    <property type="component" value="Unassembled WGS sequence"/>
</dbReference>
<feature type="compositionally biased region" description="Basic and acidic residues" evidence="1">
    <location>
        <begin position="231"/>
        <end position="243"/>
    </location>
</feature>
<proteinExistence type="predicted"/>
<comment type="caution">
    <text evidence="2">The sequence shown here is derived from an EMBL/GenBank/DDBJ whole genome shotgun (WGS) entry which is preliminary data.</text>
</comment>
<dbReference type="AlphaFoldDB" id="A0A9P7VDP5"/>
<organism evidence="2 3">
    <name type="scientific">Scheffersomyces spartinae</name>
    <dbReference type="NCBI Taxonomy" id="45513"/>
    <lineage>
        <taxon>Eukaryota</taxon>
        <taxon>Fungi</taxon>
        <taxon>Dikarya</taxon>
        <taxon>Ascomycota</taxon>
        <taxon>Saccharomycotina</taxon>
        <taxon>Pichiomycetes</taxon>
        <taxon>Debaryomycetaceae</taxon>
        <taxon>Scheffersomyces</taxon>
    </lineage>
</organism>
<name>A0A9P7VDP5_9ASCO</name>
<dbReference type="InterPro" id="IPR036867">
    <property type="entry name" value="R3H_dom_sf"/>
</dbReference>
<dbReference type="EMBL" id="JAHMUF010000003">
    <property type="protein sequence ID" value="KAG7195593.1"/>
    <property type="molecule type" value="Genomic_DNA"/>
</dbReference>
<accession>A0A9P7VDP5</accession>
<feature type="compositionally biased region" description="Low complexity" evidence="1">
    <location>
        <begin position="313"/>
        <end position="327"/>
    </location>
</feature>
<dbReference type="Gene3D" id="3.30.1370.50">
    <property type="entry name" value="R3H-like domain"/>
    <property type="match status" value="1"/>
</dbReference>
<feature type="region of interest" description="Disordered" evidence="1">
    <location>
        <begin position="280"/>
        <end position="355"/>
    </location>
</feature>
<dbReference type="GeneID" id="66116734"/>
<dbReference type="OrthoDB" id="278430at2759"/>
<dbReference type="SUPFAM" id="SSF82708">
    <property type="entry name" value="R3H domain"/>
    <property type="match status" value="1"/>
</dbReference>
<feature type="compositionally biased region" description="Low complexity" evidence="1">
    <location>
        <begin position="509"/>
        <end position="525"/>
    </location>
</feature>
<feature type="compositionally biased region" description="Polar residues" evidence="1">
    <location>
        <begin position="328"/>
        <end position="341"/>
    </location>
</feature>
<keyword evidence="3" id="KW-1185">Reference proteome</keyword>
<feature type="region of interest" description="Disordered" evidence="1">
    <location>
        <begin position="494"/>
        <end position="525"/>
    </location>
</feature>
<feature type="compositionally biased region" description="Basic and acidic residues" evidence="1">
    <location>
        <begin position="280"/>
        <end position="307"/>
    </location>
</feature>
<sequence length="525" mass="58498">MVEVESIKGEVPSSITKALIKQQERVYLLHLEKSLVNFIKNNILQLQLLNQSPVYVIHSIYLKNSYYRLLTHQLCQYYNLQHWNNQQNEIVVSPRQNFDYGDFITHVDNPSSPKFTKLSVYIQMEMNTQHMIFSNELLSRSHSQKTQPRAPLNTAISSIRPAARQIKLIRKDKPSSPSSVSDTVNGEGEVSFNSATIASAKSDDTSSSSVTDMTMNMEDLAISDSSSTSTESHDSKIESDRATKEALYRKLRDEIFDQEDDIEATQGYRYILKSVPIPLKEKNPHEHGRQYGLDPDVKQNKSKDGKSQHQKNRSQNQNQNQNQTKTKIMSQSQSQTVNEASLNPKPKPIQNQTMVGRTGVSFVPAYPGMSIPLQYNGGAQSGTGVISTPMVAVYPQQQQPSHGAYFGVHFPPPPPPTGYYPGPVLIAPMAVPTTCNGSAVVHGPPQLVPTTTAIPSGIPPNGIYSGMSEYGNRTSYDKETERKILNNPYIIIPDSGNNVTRNKTRKRYNNTNNNNNGGINETKGK</sequence>
<dbReference type="GO" id="GO:0003676">
    <property type="term" value="F:nucleic acid binding"/>
    <property type="evidence" value="ECO:0007669"/>
    <property type="project" value="InterPro"/>
</dbReference>
<feature type="region of interest" description="Disordered" evidence="1">
    <location>
        <begin position="221"/>
        <end position="243"/>
    </location>
</feature>
<dbReference type="CDD" id="cd02642">
    <property type="entry name" value="R3H_encore_like"/>
    <property type="match status" value="1"/>
</dbReference>
<reference evidence="2" key="1">
    <citation type="submission" date="2021-03" db="EMBL/GenBank/DDBJ databases">
        <authorList>
            <person name="Palmer J.M."/>
        </authorList>
    </citation>
    <scope>NUCLEOTIDE SEQUENCE</scope>
    <source>
        <strain evidence="2">ARV_011</strain>
    </source>
</reference>
<evidence type="ECO:0000313" key="2">
    <source>
        <dbReference type="EMBL" id="KAG7195593.1"/>
    </source>
</evidence>
<evidence type="ECO:0008006" key="4">
    <source>
        <dbReference type="Google" id="ProtNLM"/>
    </source>
</evidence>
<evidence type="ECO:0000313" key="3">
    <source>
        <dbReference type="Proteomes" id="UP000790833"/>
    </source>
</evidence>
<protein>
    <recommendedName>
        <fullName evidence="4">R3H domain-containing protein</fullName>
    </recommendedName>
</protein>
<dbReference type="RefSeq" id="XP_043051138.1">
    <property type="nucleotide sequence ID" value="XM_043194086.1"/>
</dbReference>